<evidence type="ECO:0000313" key="1">
    <source>
        <dbReference type="EMBL" id="EJZ58760.1"/>
    </source>
</evidence>
<gene>
    <name evidence="1" type="ORF">I1A_003091</name>
</gene>
<dbReference type="AlphaFoldDB" id="A0A7U9CS54"/>
<proteinExistence type="predicted"/>
<dbReference type="EMBL" id="CM001561">
    <property type="protein sequence ID" value="EJZ58760.1"/>
    <property type="molecule type" value="Genomic_DNA"/>
</dbReference>
<evidence type="ECO:0000313" key="2">
    <source>
        <dbReference type="Proteomes" id="UP000006045"/>
    </source>
</evidence>
<accession>A0A7U9CS54</accession>
<reference evidence="1 2" key="1">
    <citation type="submission" date="2012-08" db="EMBL/GenBank/DDBJ databases">
        <title>The genome of cave-isolated P. fluorescens strain R124 demonstrates phenotypic adaptation to the mineral environment.</title>
        <authorList>
            <person name="Barton M.D."/>
            <person name="Petronio M."/>
            <person name="Giarrizzo J.G."/>
            <person name="Bowling B.V."/>
            <person name="Barton H.A."/>
        </authorList>
    </citation>
    <scope>NUCLEOTIDE SEQUENCE [LARGE SCALE GENOMIC DNA]</scope>
    <source>
        <strain evidence="1 2">R124</strain>
    </source>
</reference>
<dbReference type="Proteomes" id="UP000006045">
    <property type="component" value="Chromosome"/>
</dbReference>
<sequence>MKCSRIINILRSVFSVDVGLSESDAQRMLKRMLSDPEQRLNIERELVYLYQNDSVSWMLLLDNEEYVVYPADDETDAKGYLTSILWDQVFPGNEMTEEK</sequence>
<name>A0A7U9CS54_PSEFL</name>
<protein>
    <submittedName>
        <fullName evidence="1">Uncharacterized protein</fullName>
    </submittedName>
</protein>
<organism evidence="1 2">
    <name type="scientific">Pseudomonas fluorescens R124</name>
    <dbReference type="NCBI Taxonomy" id="743713"/>
    <lineage>
        <taxon>Bacteria</taxon>
        <taxon>Pseudomonadati</taxon>
        <taxon>Pseudomonadota</taxon>
        <taxon>Gammaproteobacteria</taxon>
        <taxon>Pseudomonadales</taxon>
        <taxon>Pseudomonadaceae</taxon>
        <taxon>Pseudomonas</taxon>
    </lineage>
</organism>